<comment type="caution">
    <text evidence="2">The sequence shown here is derived from an EMBL/GenBank/DDBJ whole genome shotgun (WGS) entry which is preliminary data.</text>
</comment>
<dbReference type="Proteomes" id="UP000298663">
    <property type="component" value="Unassembled WGS sequence"/>
</dbReference>
<reference evidence="2 3" key="2">
    <citation type="journal article" date="2019" name="G3 (Bethesda)">
        <title>Hybrid Assembly of the Genome of the Entomopathogenic Nematode Steinernema carpocapsae Identifies the X-Chromosome.</title>
        <authorList>
            <person name="Serra L."/>
            <person name="Macchietto M."/>
            <person name="Macias-Munoz A."/>
            <person name="McGill C.J."/>
            <person name="Rodriguez I.M."/>
            <person name="Rodriguez B."/>
            <person name="Murad R."/>
            <person name="Mortazavi A."/>
        </authorList>
    </citation>
    <scope>NUCLEOTIDE SEQUENCE [LARGE SCALE GENOMIC DNA]</scope>
    <source>
        <strain evidence="2 3">ALL</strain>
    </source>
</reference>
<accession>A0A4U5NWG9</accession>
<sequence length="119" mass="13585">MRLQRRYFPAEAASGTNWHIVTATSSRCWQFIALRVYTAAATTMTAMFWLRSKGRRAERRLACGYFASSLIVFTSEVPTMDPRMDGRVRGAIRAKQIGLCAVNCIVRKVWDCLRDSLIF</sequence>
<keyword evidence="1" id="KW-1133">Transmembrane helix</keyword>
<protein>
    <submittedName>
        <fullName evidence="2">Uncharacterized protein</fullName>
    </submittedName>
</protein>
<keyword evidence="1" id="KW-0812">Transmembrane</keyword>
<gene>
    <name evidence="2" type="ORF">L596_012245</name>
</gene>
<dbReference type="AlphaFoldDB" id="A0A4U5NWG9"/>
<organism evidence="2 3">
    <name type="scientific">Steinernema carpocapsae</name>
    <name type="common">Entomopathogenic nematode</name>
    <dbReference type="NCBI Taxonomy" id="34508"/>
    <lineage>
        <taxon>Eukaryota</taxon>
        <taxon>Metazoa</taxon>
        <taxon>Ecdysozoa</taxon>
        <taxon>Nematoda</taxon>
        <taxon>Chromadorea</taxon>
        <taxon>Rhabditida</taxon>
        <taxon>Tylenchina</taxon>
        <taxon>Panagrolaimomorpha</taxon>
        <taxon>Strongyloidoidea</taxon>
        <taxon>Steinernematidae</taxon>
        <taxon>Steinernema</taxon>
    </lineage>
</organism>
<dbReference type="EMBL" id="AZBU02000003">
    <property type="protein sequence ID" value="TKR87919.1"/>
    <property type="molecule type" value="Genomic_DNA"/>
</dbReference>
<name>A0A4U5NWG9_STECR</name>
<evidence type="ECO:0000313" key="2">
    <source>
        <dbReference type="EMBL" id="TKR87919.1"/>
    </source>
</evidence>
<evidence type="ECO:0000256" key="1">
    <source>
        <dbReference type="SAM" id="Phobius"/>
    </source>
</evidence>
<keyword evidence="3" id="KW-1185">Reference proteome</keyword>
<feature type="transmembrane region" description="Helical" evidence="1">
    <location>
        <begin position="32"/>
        <end position="50"/>
    </location>
</feature>
<keyword evidence="1" id="KW-0472">Membrane</keyword>
<reference evidence="2 3" key="1">
    <citation type="journal article" date="2015" name="Genome Biol.">
        <title>Comparative genomics of Steinernema reveals deeply conserved gene regulatory networks.</title>
        <authorList>
            <person name="Dillman A.R."/>
            <person name="Macchietto M."/>
            <person name="Porter C.F."/>
            <person name="Rogers A."/>
            <person name="Williams B."/>
            <person name="Antoshechkin I."/>
            <person name="Lee M.M."/>
            <person name="Goodwin Z."/>
            <person name="Lu X."/>
            <person name="Lewis E.E."/>
            <person name="Goodrich-Blair H."/>
            <person name="Stock S.P."/>
            <person name="Adams B.J."/>
            <person name="Sternberg P.W."/>
            <person name="Mortazavi A."/>
        </authorList>
    </citation>
    <scope>NUCLEOTIDE SEQUENCE [LARGE SCALE GENOMIC DNA]</scope>
    <source>
        <strain evidence="2 3">ALL</strain>
    </source>
</reference>
<proteinExistence type="predicted"/>
<evidence type="ECO:0000313" key="3">
    <source>
        <dbReference type="Proteomes" id="UP000298663"/>
    </source>
</evidence>